<name>A0ABD6B0J7_9EURY</name>
<dbReference type="AlphaFoldDB" id="A0ABD6B0J7"/>
<dbReference type="InterPro" id="IPR027417">
    <property type="entry name" value="P-loop_NTPase"/>
</dbReference>
<evidence type="ECO:0000313" key="4">
    <source>
        <dbReference type="Proteomes" id="UP001597187"/>
    </source>
</evidence>
<keyword evidence="4" id="KW-1185">Reference proteome</keyword>
<evidence type="ECO:0000259" key="2">
    <source>
        <dbReference type="Pfam" id="PF17289"/>
    </source>
</evidence>
<comment type="caution">
    <text evidence="3">The sequence shown here is derived from an EMBL/GenBank/DDBJ whole genome shotgun (WGS) entry which is preliminary data.</text>
</comment>
<sequence length="525" mass="58462">MSQTDQASAAAIAERNPLAHPAIASVQLFEYSLPPGDHLKELYNALWKAIDADFPHAPKKIARLLPRGHGKSESAGVVFPTWVLLTHPDVRVAIISKTANIAGERAGKVVDAIERWAPTFGIDIDSAAGHQLTTAANDHKEPSLSAYGLESQLTGKHFDVIIWDDIADWENQRTETQRRNVREYFRDYTKNLGDPDSVLDGGFVQAMIGTRKHPQDLYETDVLHSATWDAKVSKAIRETDWPLIEQRAWSVRGDDGVVYDDVADLPAAVNLANNGVIPERDLTVLWPEHKPPASLLYDIVDGDDSLPIWRRENQQDPHALSGEVFKSEWLTYVDELPHPVSSYRWVAGMDIGLVEDLQQAAENDTDYTALAVIAWNPSANRGYLTHLAHRRGMSVKGAADWAVEELTEYDIDAMLVEQNANRGVAQRLRDETPIPAEGDTSTGSKEERIHNLAAEFESSQLRVVGDPSNEEWRDFETREWLQFPNAAHDDRLDAIEIAMRNVMTDTGSTAGAFGTPATGRSSRWR</sequence>
<evidence type="ECO:0000256" key="1">
    <source>
        <dbReference type="ARBA" id="ARBA00022612"/>
    </source>
</evidence>
<feature type="domain" description="Terminase large subunit gp17-like C-terminal" evidence="2">
    <location>
        <begin position="363"/>
        <end position="499"/>
    </location>
</feature>
<evidence type="ECO:0000313" key="3">
    <source>
        <dbReference type="EMBL" id="MFD1515103.1"/>
    </source>
</evidence>
<reference evidence="3 4" key="1">
    <citation type="journal article" date="2019" name="Int. J. Syst. Evol. Microbiol.">
        <title>The Global Catalogue of Microorganisms (GCM) 10K type strain sequencing project: providing services to taxonomists for standard genome sequencing and annotation.</title>
        <authorList>
            <consortium name="The Broad Institute Genomics Platform"/>
            <consortium name="The Broad Institute Genome Sequencing Center for Infectious Disease"/>
            <person name="Wu L."/>
            <person name="Ma J."/>
        </authorList>
    </citation>
    <scope>NUCLEOTIDE SEQUENCE [LARGE SCALE GENOMIC DNA]</scope>
    <source>
        <strain evidence="3 4">CGMCC 1.12563</strain>
    </source>
</reference>
<dbReference type="EMBL" id="JBHUDC010000008">
    <property type="protein sequence ID" value="MFD1515103.1"/>
    <property type="molecule type" value="Genomic_DNA"/>
</dbReference>
<protein>
    <recommendedName>
        <fullName evidence="2">Terminase large subunit gp17-like C-terminal domain-containing protein</fullName>
    </recommendedName>
</protein>
<dbReference type="RefSeq" id="WP_250875027.1">
    <property type="nucleotide sequence ID" value="NZ_JALXFV010000008.1"/>
</dbReference>
<proteinExistence type="predicted"/>
<dbReference type="InterPro" id="IPR035421">
    <property type="entry name" value="Terminase_6C"/>
</dbReference>
<dbReference type="Pfam" id="PF17289">
    <property type="entry name" value="Terminase_6C"/>
    <property type="match status" value="1"/>
</dbReference>
<dbReference type="Proteomes" id="UP001597187">
    <property type="component" value="Unassembled WGS sequence"/>
</dbReference>
<gene>
    <name evidence="3" type="ORF">ACFSBT_17625</name>
</gene>
<accession>A0ABD6B0J7</accession>
<dbReference type="Gene3D" id="3.40.50.300">
    <property type="entry name" value="P-loop containing nucleotide triphosphate hydrolases"/>
    <property type="match status" value="1"/>
</dbReference>
<organism evidence="3 4">
    <name type="scientific">Halomarina rubra</name>
    <dbReference type="NCBI Taxonomy" id="2071873"/>
    <lineage>
        <taxon>Archaea</taxon>
        <taxon>Methanobacteriati</taxon>
        <taxon>Methanobacteriota</taxon>
        <taxon>Stenosarchaea group</taxon>
        <taxon>Halobacteria</taxon>
        <taxon>Halobacteriales</taxon>
        <taxon>Natronomonadaceae</taxon>
        <taxon>Halomarina</taxon>
    </lineage>
</organism>
<keyword evidence="1" id="KW-1188">Viral release from host cell</keyword>
<dbReference type="Gene3D" id="3.30.420.240">
    <property type="match status" value="1"/>
</dbReference>